<evidence type="ECO:0000313" key="1">
    <source>
        <dbReference type="EMBL" id="KAG0433555.1"/>
    </source>
</evidence>
<keyword evidence="2" id="KW-1185">Reference proteome</keyword>
<name>A0AC60QJD1_IXOPE</name>
<reference evidence="1 2" key="1">
    <citation type="journal article" date="2020" name="Cell">
        <title>Large-Scale Comparative Analyses of Tick Genomes Elucidate Their Genetic Diversity and Vector Capacities.</title>
        <authorList>
            <consortium name="Tick Genome and Microbiome Consortium (TIGMIC)"/>
            <person name="Jia N."/>
            <person name="Wang J."/>
            <person name="Shi W."/>
            <person name="Du L."/>
            <person name="Sun Y."/>
            <person name="Zhan W."/>
            <person name="Jiang J.F."/>
            <person name="Wang Q."/>
            <person name="Zhang B."/>
            <person name="Ji P."/>
            <person name="Bell-Sakyi L."/>
            <person name="Cui X.M."/>
            <person name="Yuan T.T."/>
            <person name="Jiang B.G."/>
            <person name="Yang W.F."/>
            <person name="Lam T.T."/>
            <person name="Chang Q.C."/>
            <person name="Ding S.J."/>
            <person name="Wang X.J."/>
            <person name="Zhu J.G."/>
            <person name="Ruan X.D."/>
            <person name="Zhao L."/>
            <person name="Wei J.T."/>
            <person name="Ye R.Z."/>
            <person name="Que T.C."/>
            <person name="Du C.H."/>
            <person name="Zhou Y.H."/>
            <person name="Cheng J.X."/>
            <person name="Dai P.F."/>
            <person name="Guo W.B."/>
            <person name="Han X.H."/>
            <person name="Huang E.J."/>
            <person name="Li L.F."/>
            <person name="Wei W."/>
            <person name="Gao Y.C."/>
            <person name="Liu J.Z."/>
            <person name="Shao H.Z."/>
            <person name="Wang X."/>
            <person name="Wang C.C."/>
            <person name="Yang T.C."/>
            <person name="Huo Q.B."/>
            <person name="Li W."/>
            <person name="Chen H.Y."/>
            <person name="Chen S.E."/>
            <person name="Zhou L.G."/>
            <person name="Ni X.B."/>
            <person name="Tian J.H."/>
            <person name="Sheng Y."/>
            <person name="Liu T."/>
            <person name="Pan Y.S."/>
            <person name="Xia L.Y."/>
            <person name="Li J."/>
            <person name="Zhao F."/>
            <person name="Cao W.C."/>
        </authorList>
    </citation>
    <scope>NUCLEOTIDE SEQUENCE [LARGE SCALE GENOMIC DNA]</scope>
    <source>
        <strain evidence="1">Iper-2018</strain>
    </source>
</reference>
<accession>A0AC60QJD1</accession>
<protein>
    <submittedName>
        <fullName evidence="1">Uncharacterized protein</fullName>
    </submittedName>
</protein>
<sequence length="763" mass="82368">MVQGQLQWFLLLVLIFGVRCDKDDSTTATTTIKPALSFKLHRPAGFNKNDSRPISGVFAKRKPLFGSRRLKALLEEQATSTESHLNVVPDFKKATLEDQADATPPTTTVFPPPPLLRPRPVASTGNVPHVVPTEPDFNPSSFFTGRKKGPVVIVKRFPKGQQQLQPDYDSGGPSTGASSSEDPPGIPPSAGLQRPVPRPGYGYQPPPDYYGGPSPLDVLRGKGIPRFFSQRDIDFVAQAFKNAAANGTIPTISIPAFNVPTANQTKQSEHPQSATNSGNPENGYSGPGRRVPESVLQQGYPRGYGPYTPQTRRPELAQYPVPNGGQGPVPGPRFNAQPPVFQQPNGEYKTGYQPQGTPGLNAGRPQAGVYLNGIQQPAYPNYVSNNGYSRNPGEDDGYQVDPRYFRGAFPIGQNPPQVGQVQSFNQALQRLAGNGRVHANQQPLGQGSPQGGTNPGLLYQNYVPVQNFNTAGYNPSGLASLAGAGYVPNGAAARGYRFLPIPSNDRLITSPDEAFANSFTPNQLVEFRDGRAIPVQPSYNVYPDRMVLGYPPQSPPPVNPKTGRSSSPTVIRRPLYQNDPGVFRLEGGFPLAQKRAGYGPGRNADFGYTSASHDSMYSYRPDVIPRCANASKQVPYCLQDDEYPQAALHIAVDLEHGSMHRLLPETPNGAASVDALFLDGGSRLSSEKDSNVTGSLAAESSPNGTVTEQLRDDGKMYACPSLVQHAKPLRAMTVDGYWKVVVNMANPHGRGAFQQMVRTEVCA</sequence>
<evidence type="ECO:0000313" key="2">
    <source>
        <dbReference type="Proteomes" id="UP000805193"/>
    </source>
</evidence>
<dbReference type="Proteomes" id="UP000805193">
    <property type="component" value="Unassembled WGS sequence"/>
</dbReference>
<organism evidence="1 2">
    <name type="scientific">Ixodes persulcatus</name>
    <name type="common">Taiga tick</name>
    <dbReference type="NCBI Taxonomy" id="34615"/>
    <lineage>
        <taxon>Eukaryota</taxon>
        <taxon>Metazoa</taxon>
        <taxon>Ecdysozoa</taxon>
        <taxon>Arthropoda</taxon>
        <taxon>Chelicerata</taxon>
        <taxon>Arachnida</taxon>
        <taxon>Acari</taxon>
        <taxon>Parasitiformes</taxon>
        <taxon>Ixodida</taxon>
        <taxon>Ixodoidea</taxon>
        <taxon>Ixodidae</taxon>
        <taxon>Ixodinae</taxon>
        <taxon>Ixodes</taxon>
    </lineage>
</organism>
<comment type="caution">
    <text evidence="1">The sequence shown here is derived from an EMBL/GenBank/DDBJ whole genome shotgun (WGS) entry which is preliminary data.</text>
</comment>
<gene>
    <name evidence="1" type="ORF">HPB47_019811</name>
</gene>
<proteinExistence type="predicted"/>
<dbReference type="EMBL" id="JABSTQ010009048">
    <property type="protein sequence ID" value="KAG0433555.1"/>
    <property type="molecule type" value="Genomic_DNA"/>
</dbReference>